<evidence type="ECO:0000313" key="10">
    <source>
        <dbReference type="EMBL" id="KAK8836876.1"/>
    </source>
</evidence>
<dbReference type="InterPro" id="IPR029346">
    <property type="entry name" value="USP_C"/>
</dbReference>
<keyword evidence="11" id="KW-1185">Reference proteome</keyword>
<evidence type="ECO:0000256" key="1">
    <source>
        <dbReference type="ARBA" id="ARBA00000707"/>
    </source>
</evidence>
<dbReference type="PANTHER" id="PTHR24006">
    <property type="entry name" value="UBIQUITIN CARBOXYL-TERMINAL HYDROLASE"/>
    <property type="match status" value="1"/>
</dbReference>
<sequence length="1142" mass="133391">MECITINQQEQNINTLNTDQKEETKSSISKNWQIAGWKDSKDTHYINFNFFQYNFVFSIRYEAKKQAEVTIKLENPTQSNRFLISIFIQNEDFKKSINESRTLNFTTESSIQKITLPINNDQLTEENSFVSSEGNLSLIIEITKLQKTPSQHLIIPIINSNISQQQSQTPIVNTPPPYSGLRNQGSTCYINSILQSLFHIPYFKLIIYSLDTTSKNDTPDDKNIPLNLQRLFGLMQLTPGPCSTTELTKSFGWEQQEIFMQHDAQEFCRQFLDNLEMKMQGTNLETAIPSLFRGKMQTGFRCRNVPYENFKEEDFYDISLDVEASSTLDESFQKIVEADPLIGDNQYDTGPEFGKQDADMKTEYILFPKILHLHLRRFKYDPSVGNYVKINKKYSYPEIIDLSPYMSKIDEDPNNDNHMYYELFGVLVHWGTIIGGHYYAYIRTTKERKWYEFNDAKVTEVSPEIAIEGNFGGPDENRNITAPTENRNSNQPPPERLYSAYMLIYVRQDSIDKIFEEVKDDRIPEHVVNYIHMKEQEEKELAKKKFEKENTISTPIVIDQVIEILAQNNEIKINVPHYYEEPPYVTSFEVKKYDSFKTVYEKFSSLQNRQIGTFLLYPIFNGKIGKALTFSEEFFISSYNVQPHCFLFWPKEGNKDEANSSPRKDSKDTEEEEEEANDNDNDIVEIENIYETNLLFVLAYFRSIKRSPLHFVFTKEVHKKDTLSSLFKEFRTFFNLRENCKLAAFRALNAYQVEPFNIENIHLLVEMETGPFLVIQPIDEDVNALCNRQYQDMSMPGYDEEEEEEDFVSYVNNFMRENPLTVQQYMLCHYQTIQINIQTQNGHKILIVPYIVSFSEVKSFIASSFQLDYDERYDSMLIFPQSRPYFITSPRDNDATFSIAELFQSLNGQHIQNQNQHCTFVVLVVKDTSIDCFADMALLEVTNSLYLNSNNSILQLFPKTLTVSQALFYFSKMFNTKENMRIIAFRANKAYWLSETELLVNVNSPMKLEFVPESQKDLQPTDALISVLQFQITGYPYMNNKGPLNRIDDGDPYLFKLVSDEKFSQTKERLFEERKIPAEIQANLQFFLLNPLNEEEREHIIIDDDILRDIAKQSAMIYFGPTNTFIPTNHRIQKESSIKIYN</sequence>
<feature type="compositionally biased region" description="Basic and acidic residues" evidence="8">
    <location>
        <begin position="654"/>
        <end position="667"/>
    </location>
</feature>
<dbReference type="PROSITE" id="PS50235">
    <property type="entry name" value="USP_3"/>
    <property type="match status" value="1"/>
</dbReference>
<feature type="compositionally biased region" description="Acidic residues" evidence="8">
    <location>
        <begin position="668"/>
        <end position="682"/>
    </location>
</feature>
<evidence type="ECO:0000256" key="4">
    <source>
        <dbReference type="ARBA" id="ARBA00022670"/>
    </source>
</evidence>
<name>A0ABR2GSL7_9EUKA</name>
<evidence type="ECO:0000313" key="11">
    <source>
        <dbReference type="Proteomes" id="UP001470230"/>
    </source>
</evidence>
<dbReference type="EC" id="3.4.19.12" evidence="3"/>
<dbReference type="Proteomes" id="UP001470230">
    <property type="component" value="Unassembled WGS sequence"/>
</dbReference>
<dbReference type="Pfam" id="PF00443">
    <property type="entry name" value="UCH"/>
    <property type="match status" value="1"/>
</dbReference>
<dbReference type="InterPro" id="IPR038765">
    <property type="entry name" value="Papain-like_cys_pep_sf"/>
</dbReference>
<keyword evidence="5" id="KW-0833">Ubl conjugation pathway</keyword>
<protein>
    <recommendedName>
        <fullName evidence="3">ubiquitinyl hydrolase 1</fullName>
        <ecNumber evidence="3">3.4.19.12</ecNumber>
    </recommendedName>
</protein>
<dbReference type="Gene3D" id="3.90.70.10">
    <property type="entry name" value="Cysteine proteinases"/>
    <property type="match status" value="1"/>
</dbReference>
<evidence type="ECO:0000256" key="5">
    <source>
        <dbReference type="ARBA" id="ARBA00022786"/>
    </source>
</evidence>
<evidence type="ECO:0000256" key="8">
    <source>
        <dbReference type="SAM" id="MobiDB-lite"/>
    </source>
</evidence>
<dbReference type="InterPro" id="IPR028889">
    <property type="entry name" value="USP"/>
</dbReference>
<proteinExistence type="inferred from homology"/>
<feature type="compositionally biased region" description="Polar residues" evidence="8">
    <location>
        <begin position="479"/>
        <end position="490"/>
    </location>
</feature>
<dbReference type="EMBL" id="JAPFFF010000063">
    <property type="protein sequence ID" value="KAK8836876.1"/>
    <property type="molecule type" value="Genomic_DNA"/>
</dbReference>
<evidence type="ECO:0000256" key="7">
    <source>
        <dbReference type="ARBA" id="ARBA00022807"/>
    </source>
</evidence>
<keyword evidence="4" id="KW-0645">Protease</keyword>
<accession>A0ABR2GSL7</accession>
<dbReference type="Pfam" id="PF14533">
    <property type="entry name" value="USP7_C2"/>
    <property type="match status" value="1"/>
</dbReference>
<dbReference type="InterPro" id="IPR050164">
    <property type="entry name" value="Peptidase_C19"/>
</dbReference>
<organism evidence="10 11">
    <name type="scientific">Tritrichomonas musculus</name>
    <dbReference type="NCBI Taxonomy" id="1915356"/>
    <lineage>
        <taxon>Eukaryota</taxon>
        <taxon>Metamonada</taxon>
        <taxon>Parabasalia</taxon>
        <taxon>Tritrichomonadida</taxon>
        <taxon>Tritrichomonadidae</taxon>
        <taxon>Tritrichomonas</taxon>
    </lineage>
</organism>
<evidence type="ECO:0000259" key="9">
    <source>
        <dbReference type="PROSITE" id="PS50235"/>
    </source>
</evidence>
<comment type="catalytic activity">
    <reaction evidence="1">
        <text>Thiol-dependent hydrolysis of ester, thioester, amide, peptide and isopeptide bonds formed by the C-terminal Gly of ubiquitin (a 76-residue protein attached to proteins as an intracellular targeting signal).</text>
        <dbReference type="EC" id="3.4.19.12"/>
    </reaction>
</comment>
<dbReference type="PROSITE" id="PS00973">
    <property type="entry name" value="USP_2"/>
    <property type="match status" value="1"/>
</dbReference>
<dbReference type="PANTHER" id="PTHR24006:SF644">
    <property type="entry name" value="UBIQUITIN CARBOXYL-TERMINAL HYDROLASE 7"/>
    <property type="match status" value="1"/>
</dbReference>
<dbReference type="InterPro" id="IPR018200">
    <property type="entry name" value="USP_CS"/>
</dbReference>
<evidence type="ECO:0000256" key="3">
    <source>
        <dbReference type="ARBA" id="ARBA00012759"/>
    </source>
</evidence>
<evidence type="ECO:0000256" key="6">
    <source>
        <dbReference type="ARBA" id="ARBA00022801"/>
    </source>
</evidence>
<comment type="similarity">
    <text evidence="2">Belongs to the peptidase C19 family.</text>
</comment>
<reference evidence="10 11" key="1">
    <citation type="submission" date="2024-04" db="EMBL/GenBank/DDBJ databases">
        <title>Tritrichomonas musculus Genome.</title>
        <authorList>
            <person name="Alves-Ferreira E."/>
            <person name="Grigg M."/>
            <person name="Lorenzi H."/>
            <person name="Galac M."/>
        </authorList>
    </citation>
    <scope>NUCLEOTIDE SEQUENCE [LARGE SCALE GENOMIC DNA]</scope>
    <source>
        <strain evidence="10 11">EAF2021</strain>
    </source>
</reference>
<feature type="region of interest" description="Disordered" evidence="8">
    <location>
        <begin position="467"/>
        <end position="493"/>
    </location>
</feature>
<dbReference type="PROSITE" id="PS00972">
    <property type="entry name" value="USP_1"/>
    <property type="match status" value="1"/>
</dbReference>
<feature type="region of interest" description="Disordered" evidence="8">
    <location>
        <begin position="654"/>
        <end position="682"/>
    </location>
</feature>
<keyword evidence="7" id="KW-0788">Thiol protease</keyword>
<comment type="caution">
    <text evidence="10">The sequence shown here is derived from an EMBL/GenBank/DDBJ whole genome shotgun (WGS) entry which is preliminary data.</text>
</comment>
<evidence type="ECO:0000256" key="2">
    <source>
        <dbReference type="ARBA" id="ARBA00009085"/>
    </source>
</evidence>
<gene>
    <name evidence="10" type="ORF">M9Y10_037402</name>
</gene>
<feature type="domain" description="USP" evidence="9">
    <location>
        <begin position="179"/>
        <end position="508"/>
    </location>
</feature>
<dbReference type="InterPro" id="IPR001394">
    <property type="entry name" value="Peptidase_C19_UCH"/>
</dbReference>
<dbReference type="SUPFAM" id="SSF54001">
    <property type="entry name" value="Cysteine proteinases"/>
    <property type="match status" value="1"/>
</dbReference>
<keyword evidence="6" id="KW-0378">Hydrolase</keyword>